<dbReference type="Gene3D" id="1.10.45.10">
    <property type="entry name" value="Vanillyl-alcohol Oxidase, Chain A, domain 4"/>
    <property type="match status" value="1"/>
</dbReference>
<evidence type="ECO:0000256" key="3">
    <source>
        <dbReference type="ARBA" id="ARBA00022827"/>
    </source>
</evidence>
<dbReference type="SUPFAM" id="SSF55103">
    <property type="entry name" value="FAD-linked oxidases, C-terminal domain"/>
    <property type="match status" value="1"/>
</dbReference>
<evidence type="ECO:0000256" key="1">
    <source>
        <dbReference type="ARBA" id="ARBA00008000"/>
    </source>
</evidence>
<dbReference type="InterPro" id="IPR016164">
    <property type="entry name" value="FAD-linked_Oxase-like_C"/>
</dbReference>
<dbReference type="InterPro" id="IPR016171">
    <property type="entry name" value="Vanillyl_alc_oxidase_C-sub2"/>
</dbReference>
<evidence type="ECO:0000256" key="2">
    <source>
        <dbReference type="ARBA" id="ARBA00022630"/>
    </source>
</evidence>
<feature type="active site" description="Proton donor/acceptor" evidence="4">
    <location>
        <position position="452"/>
    </location>
</feature>
<dbReference type="Pfam" id="PF01565">
    <property type="entry name" value="FAD_binding_4"/>
    <property type="match status" value="1"/>
</dbReference>
<keyword evidence="3 6" id="KW-0274">FAD</keyword>
<evidence type="ECO:0000256" key="6">
    <source>
        <dbReference type="PIRSR" id="PIRSR625650-3"/>
    </source>
</evidence>
<dbReference type="Gene3D" id="3.30.465.10">
    <property type="match status" value="1"/>
</dbReference>
<dbReference type="InterPro" id="IPR036318">
    <property type="entry name" value="FAD-bd_PCMH-like_sf"/>
</dbReference>
<feature type="binding site" evidence="6">
    <location>
        <begin position="120"/>
        <end position="126"/>
    </location>
    <ligand>
        <name>FAD</name>
        <dbReference type="ChEBI" id="CHEBI:57692"/>
    </ligand>
</feature>
<dbReference type="Gene3D" id="3.30.43.10">
    <property type="entry name" value="Uridine Diphospho-n-acetylenolpyruvylglucosamine Reductase, domain 2"/>
    <property type="match status" value="1"/>
</dbReference>
<reference evidence="9" key="1">
    <citation type="submission" date="2019-12" db="EMBL/GenBank/DDBJ databases">
        <title>Novel species isolated from a subtropical stream in China.</title>
        <authorList>
            <person name="Lu H."/>
        </authorList>
    </citation>
    <scope>NUCLEOTIDE SEQUENCE [LARGE SCALE GENOMIC DNA]</scope>
    <source>
        <strain evidence="9">FT93W</strain>
    </source>
</reference>
<dbReference type="GO" id="GO:0071949">
    <property type="term" value="F:FAD binding"/>
    <property type="evidence" value="ECO:0007669"/>
    <property type="project" value="InterPro"/>
</dbReference>
<comment type="similarity">
    <text evidence="1">Belongs to the FAD-binding oxidoreductase/transferase type 4 family.</text>
</comment>
<dbReference type="InterPro" id="IPR025650">
    <property type="entry name" value="Alkyl-DHAP_Synthase"/>
</dbReference>
<dbReference type="InterPro" id="IPR016166">
    <property type="entry name" value="FAD-bd_PCMH"/>
</dbReference>
<dbReference type="Proteomes" id="UP000444316">
    <property type="component" value="Unassembled WGS sequence"/>
</dbReference>
<dbReference type="PANTHER" id="PTHR46568">
    <property type="entry name" value="ALKYLDIHYDROXYACETONEPHOSPHATE SYNTHASE, PEROXISOMAL"/>
    <property type="match status" value="1"/>
</dbReference>
<keyword evidence="10" id="KW-1185">Reference proteome</keyword>
<dbReference type="Gene3D" id="3.30.300.330">
    <property type="match status" value="1"/>
</dbReference>
<organism evidence="9 10">
    <name type="scientific">Duganella fentianensis</name>
    <dbReference type="NCBI Taxonomy" id="2692177"/>
    <lineage>
        <taxon>Bacteria</taxon>
        <taxon>Pseudomonadati</taxon>
        <taxon>Pseudomonadota</taxon>
        <taxon>Betaproteobacteria</taxon>
        <taxon>Burkholderiales</taxon>
        <taxon>Oxalobacteraceae</taxon>
        <taxon>Telluria group</taxon>
        <taxon>Duganella</taxon>
    </lineage>
</organism>
<evidence type="ECO:0000313" key="10">
    <source>
        <dbReference type="Proteomes" id="UP000444316"/>
    </source>
</evidence>
<dbReference type="InterPro" id="IPR004113">
    <property type="entry name" value="FAD-bd_oxidored_4_C"/>
</dbReference>
<name>A0A845HZN2_9BURK</name>
<sequence>MRRWNGWGDEAVEFALNDEALAFLAQRIGAGTPVQDATLEQACARIAPSRLPPDASVAGLIQTEAEVRLRNALGQSLPDWLRLRYGVIETAPDGVAYPESGDEVRTLLAYAQRHNVALIPQGGGTSVVGHLTAQAGAQPVLTVNLSRLRQLHYLDTEAQLATFGAGVLGPDLEAQLRARGYTLGHFPQSFEYSSLGGWVVTRSSGQQSLRYGRIEQLFRGGVVETPAGTLRVQTFPASAAGTDLRELVLGSEGRMGVLTEATVRVTALPEYEAFHAVFFPDWQAAETAVRLLAQAGLSLSMLRLSNPLETTTMLALAGHKRLIGMLENYLALRGCKQQKCMLMLGVSGQKRTAKTALRAALEITAPLGGVHIGRYMGEKWKQNRFRNVYLRNAAWQHGYAIDTVETAVDWTRVGSMMRTVEAAATAALAQYGERVHTYTHLSHLYAQGASVYTTFVFRLAGNYEQDLARWRTLKHAVSTAIVSQGGTISHQHGVGTDHAPYLAAEKGELGLSAMQALFSHFDPQQIMNPGKLLP</sequence>
<feature type="binding site" evidence="5">
    <location>
        <position position="391"/>
    </location>
    <ligand>
        <name>substrate</name>
    </ligand>
</feature>
<gene>
    <name evidence="9" type="ORF">GTP23_09350</name>
</gene>
<dbReference type="InterPro" id="IPR016167">
    <property type="entry name" value="FAD-bd_PCMH_sub1"/>
</dbReference>
<feature type="domain" description="FAD-binding PCMH-type" evidence="8">
    <location>
        <begin position="88"/>
        <end position="268"/>
    </location>
</feature>
<comment type="cofactor">
    <cofactor evidence="6">
        <name>FAD</name>
        <dbReference type="ChEBI" id="CHEBI:57692"/>
    </cofactor>
</comment>
<evidence type="ECO:0000259" key="8">
    <source>
        <dbReference type="PROSITE" id="PS51387"/>
    </source>
</evidence>
<dbReference type="GO" id="GO:0008609">
    <property type="term" value="F:alkylglycerone-phosphate synthase activity"/>
    <property type="evidence" value="ECO:0007669"/>
    <property type="project" value="InterPro"/>
</dbReference>
<dbReference type="PROSITE" id="PS51387">
    <property type="entry name" value="FAD_PCMH"/>
    <property type="match status" value="1"/>
</dbReference>
<dbReference type="RefSeq" id="WP_161034926.1">
    <property type="nucleotide sequence ID" value="NZ_WWCL01000002.1"/>
</dbReference>
<accession>A0A845HZN2</accession>
<evidence type="ECO:0000256" key="5">
    <source>
        <dbReference type="PIRSR" id="PIRSR625650-2"/>
    </source>
</evidence>
<protein>
    <submittedName>
        <fullName evidence="9">FAD-binding protein</fullName>
    </submittedName>
</protein>
<feature type="site" description="Important for enzyme activity" evidence="7">
    <location>
        <position position="303"/>
    </location>
</feature>
<dbReference type="GO" id="GO:0008610">
    <property type="term" value="P:lipid biosynthetic process"/>
    <property type="evidence" value="ECO:0007669"/>
    <property type="project" value="InterPro"/>
</dbReference>
<dbReference type="InterPro" id="IPR016169">
    <property type="entry name" value="FAD-bd_PCMH_sub2"/>
</dbReference>
<dbReference type="PANTHER" id="PTHR46568:SF1">
    <property type="entry name" value="ALKYLDIHYDROXYACETONEPHOSPHATE SYNTHASE, PEROXISOMAL"/>
    <property type="match status" value="1"/>
</dbReference>
<evidence type="ECO:0000256" key="4">
    <source>
        <dbReference type="PIRSR" id="PIRSR625650-1"/>
    </source>
</evidence>
<evidence type="ECO:0000256" key="7">
    <source>
        <dbReference type="PIRSR" id="PIRSR625650-4"/>
    </source>
</evidence>
<dbReference type="Gene3D" id="3.30.70.3450">
    <property type="match status" value="1"/>
</dbReference>
<dbReference type="AlphaFoldDB" id="A0A845HZN2"/>
<proteinExistence type="inferred from homology"/>
<keyword evidence="2" id="KW-0285">Flavoprotein</keyword>
<dbReference type="SUPFAM" id="SSF56176">
    <property type="entry name" value="FAD-binding/transporter-associated domain-like"/>
    <property type="match status" value="1"/>
</dbReference>
<dbReference type="InterPro" id="IPR006094">
    <property type="entry name" value="Oxid_FAD_bind_N"/>
</dbReference>
<dbReference type="Pfam" id="PF02913">
    <property type="entry name" value="FAD-oxidase_C"/>
    <property type="match status" value="1"/>
</dbReference>
<comment type="caution">
    <text evidence="9">The sequence shown here is derived from an EMBL/GenBank/DDBJ whole genome shotgun (WGS) entry which is preliminary data.</text>
</comment>
<dbReference type="EMBL" id="WWCL01000002">
    <property type="protein sequence ID" value="MYN45267.1"/>
    <property type="molecule type" value="Genomic_DNA"/>
</dbReference>
<feature type="binding site" evidence="6">
    <location>
        <begin position="201"/>
        <end position="204"/>
    </location>
    <ligand>
        <name>FAD</name>
        <dbReference type="ChEBI" id="CHEBI:57692"/>
    </ligand>
</feature>
<evidence type="ECO:0000313" key="9">
    <source>
        <dbReference type="EMBL" id="MYN45267.1"/>
    </source>
</evidence>